<feature type="region of interest" description="Disordered" evidence="1">
    <location>
        <begin position="92"/>
        <end position="189"/>
    </location>
</feature>
<dbReference type="AlphaFoldDB" id="A0A8K0TTT7"/>
<gene>
    <name evidence="2" type="ORF">B0T11DRAFT_14021</name>
</gene>
<keyword evidence="3" id="KW-1185">Reference proteome</keyword>
<feature type="compositionally biased region" description="Polar residues" evidence="1">
    <location>
        <begin position="135"/>
        <end position="145"/>
    </location>
</feature>
<evidence type="ECO:0000313" key="2">
    <source>
        <dbReference type="EMBL" id="KAH7375846.1"/>
    </source>
</evidence>
<dbReference type="Proteomes" id="UP000813385">
    <property type="component" value="Unassembled WGS sequence"/>
</dbReference>
<evidence type="ECO:0000256" key="1">
    <source>
        <dbReference type="SAM" id="MobiDB-lite"/>
    </source>
</evidence>
<sequence>MRLPFWCAAPNPMILGPAALGWVTSRVLSCPPAWLFSRSLFDSIARRCKLSIRSACRGGTPFSIRSRRNKPDFPALLDLPLAGPKRGAHILDVPGQTGGNAMTSQPRETSRGVRHMRHRFPPLTPTSVPGPKCPSTGTDSVTLGNDSRGIRTPEPQGINTLCVRRGDGTLRGSSLDKHPASSTQTPPTTHLPWCLHPLAPTCDDHQGRIVQGMPDARVKGSLVRPRLGVLPAATTASSSAAREDEPYSYHTLFNQSIFTNRTFFTLRSPLLLCDGTAGSLPARYLSIPGAKSSLKGGVDI</sequence>
<comment type="caution">
    <text evidence="2">The sequence shown here is derived from an EMBL/GenBank/DDBJ whole genome shotgun (WGS) entry which is preliminary data.</text>
</comment>
<dbReference type="EMBL" id="JAGPXD010000001">
    <property type="protein sequence ID" value="KAH7375846.1"/>
    <property type="molecule type" value="Genomic_DNA"/>
</dbReference>
<name>A0A8K0TTT7_9PEZI</name>
<proteinExistence type="predicted"/>
<feature type="compositionally biased region" description="Basic and acidic residues" evidence="1">
    <location>
        <begin position="164"/>
        <end position="179"/>
    </location>
</feature>
<evidence type="ECO:0000313" key="3">
    <source>
        <dbReference type="Proteomes" id="UP000813385"/>
    </source>
</evidence>
<protein>
    <submittedName>
        <fullName evidence="2">Uncharacterized protein</fullName>
    </submittedName>
</protein>
<organism evidence="2 3">
    <name type="scientific">Plectosphaerella cucumerina</name>
    <dbReference type="NCBI Taxonomy" id="40658"/>
    <lineage>
        <taxon>Eukaryota</taxon>
        <taxon>Fungi</taxon>
        <taxon>Dikarya</taxon>
        <taxon>Ascomycota</taxon>
        <taxon>Pezizomycotina</taxon>
        <taxon>Sordariomycetes</taxon>
        <taxon>Hypocreomycetidae</taxon>
        <taxon>Glomerellales</taxon>
        <taxon>Plectosphaerellaceae</taxon>
        <taxon>Plectosphaerella</taxon>
    </lineage>
</organism>
<reference evidence="2" key="1">
    <citation type="journal article" date="2021" name="Nat. Commun.">
        <title>Genetic determinants of endophytism in the Arabidopsis root mycobiome.</title>
        <authorList>
            <person name="Mesny F."/>
            <person name="Miyauchi S."/>
            <person name="Thiergart T."/>
            <person name="Pickel B."/>
            <person name="Atanasova L."/>
            <person name="Karlsson M."/>
            <person name="Huettel B."/>
            <person name="Barry K.W."/>
            <person name="Haridas S."/>
            <person name="Chen C."/>
            <person name="Bauer D."/>
            <person name="Andreopoulos W."/>
            <person name="Pangilinan J."/>
            <person name="LaButti K."/>
            <person name="Riley R."/>
            <person name="Lipzen A."/>
            <person name="Clum A."/>
            <person name="Drula E."/>
            <person name="Henrissat B."/>
            <person name="Kohler A."/>
            <person name="Grigoriev I.V."/>
            <person name="Martin F.M."/>
            <person name="Hacquard S."/>
        </authorList>
    </citation>
    <scope>NUCLEOTIDE SEQUENCE</scope>
    <source>
        <strain evidence="2">MPI-CAGE-AT-0016</strain>
    </source>
</reference>
<accession>A0A8K0TTT7</accession>